<dbReference type="AlphaFoldDB" id="A0AAD9WWW1"/>
<protein>
    <submittedName>
        <fullName evidence="1">Uncharacterized protein</fullName>
    </submittedName>
</protein>
<accession>A0AAD9WWW1</accession>
<dbReference type="EMBL" id="JANJYI010000006">
    <property type="protein sequence ID" value="KAK2646231.1"/>
    <property type="molecule type" value="Genomic_DNA"/>
</dbReference>
<evidence type="ECO:0000313" key="1">
    <source>
        <dbReference type="EMBL" id="KAK2646231.1"/>
    </source>
</evidence>
<name>A0AAD9WWW1_9ROSI</name>
<comment type="caution">
    <text evidence="1">The sequence shown here is derived from an EMBL/GenBank/DDBJ whole genome shotgun (WGS) entry which is preliminary data.</text>
</comment>
<organism evidence="1 2">
    <name type="scientific">Dipteronia dyeriana</name>
    <dbReference type="NCBI Taxonomy" id="168575"/>
    <lineage>
        <taxon>Eukaryota</taxon>
        <taxon>Viridiplantae</taxon>
        <taxon>Streptophyta</taxon>
        <taxon>Embryophyta</taxon>
        <taxon>Tracheophyta</taxon>
        <taxon>Spermatophyta</taxon>
        <taxon>Magnoliopsida</taxon>
        <taxon>eudicotyledons</taxon>
        <taxon>Gunneridae</taxon>
        <taxon>Pentapetalae</taxon>
        <taxon>rosids</taxon>
        <taxon>malvids</taxon>
        <taxon>Sapindales</taxon>
        <taxon>Sapindaceae</taxon>
        <taxon>Hippocastanoideae</taxon>
        <taxon>Acereae</taxon>
        <taxon>Dipteronia</taxon>
    </lineage>
</organism>
<gene>
    <name evidence="1" type="ORF">Ddye_021426</name>
</gene>
<sequence length="96" mass="10697">MAPKVNILLEHGVPKSNIFMHILHWSNSLIRDRNDFKEVVDEVKEMGINPLRSQFVLAISIKTAADHCGKAKSICIRGGVGLSKSFWKLSGSIPRL</sequence>
<evidence type="ECO:0000313" key="2">
    <source>
        <dbReference type="Proteomes" id="UP001280121"/>
    </source>
</evidence>
<keyword evidence="2" id="KW-1185">Reference proteome</keyword>
<reference evidence="1" key="1">
    <citation type="journal article" date="2023" name="Plant J.">
        <title>Genome sequences and population genomics provide insights into the demographic history, inbreeding, and mutation load of two 'living fossil' tree species of Dipteronia.</title>
        <authorList>
            <person name="Feng Y."/>
            <person name="Comes H.P."/>
            <person name="Chen J."/>
            <person name="Zhu S."/>
            <person name="Lu R."/>
            <person name="Zhang X."/>
            <person name="Li P."/>
            <person name="Qiu J."/>
            <person name="Olsen K.M."/>
            <person name="Qiu Y."/>
        </authorList>
    </citation>
    <scope>NUCLEOTIDE SEQUENCE</scope>
    <source>
        <strain evidence="1">KIB01</strain>
    </source>
</reference>
<proteinExistence type="predicted"/>
<dbReference type="Proteomes" id="UP001280121">
    <property type="component" value="Unassembled WGS sequence"/>
</dbReference>